<dbReference type="eggNOG" id="ENOG5031E04">
    <property type="taxonomic scope" value="Bacteria"/>
</dbReference>
<name>H7ELX0_9SPIR</name>
<dbReference type="Proteomes" id="UP000003571">
    <property type="component" value="Unassembled WGS sequence"/>
</dbReference>
<keyword evidence="2" id="KW-1185">Reference proteome</keyword>
<gene>
    <name evidence="1" type="ORF">TresaDRAFT_1270</name>
</gene>
<accession>H7ELX0</accession>
<dbReference type="AlphaFoldDB" id="H7ELX0"/>
<organism evidence="1 2">
    <name type="scientific">Treponema saccharophilum DSM 2985</name>
    <dbReference type="NCBI Taxonomy" id="907348"/>
    <lineage>
        <taxon>Bacteria</taxon>
        <taxon>Pseudomonadati</taxon>
        <taxon>Spirochaetota</taxon>
        <taxon>Spirochaetia</taxon>
        <taxon>Spirochaetales</taxon>
        <taxon>Treponemataceae</taxon>
        <taxon>Treponema</taxon>
    </lineage>
</organism>
<proteinExistence type="predicted"/>
<evidence type="ECO:0000313" key="2">
    <source>
        <dbReference type="Proteomes" id="UP000003571"/>
    </source>
</evidence>
<dbReference type="PATRIC" id="fig|907348.3.peg.1916"/>
<protein>
    <submittedName>
        <fullName evidence="1">Uncharacterized protein</fullName>
    </submittedName>
</protein>
<dbReference type="EMBL" id="AGRW01000050">
    <property type="protein sequence ID" value="EIC01378.1"/>
    <property type="molecule type" value="Genomic_DNA"/>
</dbReference>
<dbReference type="STRING" id="907348.TresaDRAFT_1270"/>
<dbReference type="RefSeq" id="WP_002705093.1">
    <property type="nucleotide sequence ID" value="NZ_AGRW01000050.1"/>
</dbReference>
<comment type="caution">
    <text evidence="1">The sequence shown here is derived from an EMBL/GenBank/DDBJ whole genome shotgun (WGS) entry which is preliminary data.</text>
</comment>
<sequence length="146" mass="17290">MDREELISKIVLHINEQLVKRFAQATIRKIFFELGMYWNMDDEDCLDFHALIATKDESENVYKYYIEKGYSESEAQDTTNNSGDFMHDDDRFCIRFPGFEPLEKFCKDYDEALEICNEAVKRIQSLDFSEFKTTSDFSVCDMSIYD</sequence>
<reference evidence="1 2" key="1">
    <citation type="submission" date="2011-09" db="EMBL/GenBank/DDBJ databases">
        <title>The draft genome of Treponema saccharophilum DSM 2985.</title>
        <authorList>
            <consortium name="US DOE Joint Genome Institute (JGI-PGF)"/>
            <person name="Lucas S."/>
            <person name="Copeland A."/>
            <person name="Lapidus A."/>
            <person name="Glavina del Rio T."/>
            <person name="Dalin E."/>
            <person name="Tice H."/>
            <person name="Bruce D."/>
            <person name="Goodwin L."/>
            <person name="Pitluck S."/>
            <person name="Peters L."/>
            <person name="Kyrpides N."/>
            <person name="Mavromatis K."/>
            <person name="Ivanova N."/>
            <person name="Markowitz V."/>
            <person name="Cheng J.-F."/>
            <person name="Hugenholtz P."/>
            <person name="Woyke T."/>
            <person name="Wu D."/>
            <person name="Gronow S."/>
            <person name="Wellnitz S."/>
            <person name="Brambilla E."/>
            <person name="Klenk H.-P."/>
            <person name="Eisen J.A."/>
        </authorList>
    </citation>
    <scope>NUCLEOTIDE SEQUENCE [LARGE SCALE GENOMIC DNA]</scope>
    <source>
        <strain evidence="1 2">DSM 2985</strain>
    </source>
</reference>
<evidence type="ECO:0000313" key="1">
    <source>
        <dbReference type="EMBL" id="EIC01378.1"/>
    </source>
</evidence>